<sequence length="209" mass="24188">MKTEPQTDEKPWLEPAPPSDTVKIQLSSDDPVEPKSYKDVEKNQYEAEWVTAMTDEYSSLIENATWEIVDEASLPAHKRALSGKWVFKVKRDDKGNVHRFKARWVVRGFEQEEGIDFNETFASVVKPISYKMLFALALINGWKVHQIDVKTAFLYGKIDEEVYVRLPPGHEQEGKVYKLNKALYGLKQAPRIWYQTLKTALKDMGFTPY</sequence>
<dbReference type="SUPFAM" id="SSF56672">
    <property type="entry name" value="DNA/RNA polymerases"/>
    <property type="match status" value="1"/>
</dbReference>
<accession>A0A1X7S0N6</accession>
<evidence type="ECO:0000256" key="1">
    <source>
        <dbReference type="SAM" id="MobiDB-lite"/>
    </source>
</evidence>
<dbReference type="AlphaFoldDB" id="A0A1X7S0N6"/>
<evidence type="ECO:0000313" key="4">
    <source>
        <dbReference type="Proteomes" id="UP000215127"/>
    </source>
</evidence>
<keyword evidence="4" id="KW-1185">Reference proteome</keyword>
<reference evidence="3 4" key="1">
    <citation type="submission" date="2016-06" db="EMBL/GenBank/DDBJ databases">
        <authorList>
            <person name="Kjaerup R.B."/>
            <person name="Dalgaard T.S."/>
            <person name="Juul-Madsen H.R."/>
        </authorList>
    </citation>
    <scope>NUCLEOTIDE SEQUENCE [LARGE SCALE GENOMIC DNA]</scope>
</reference>
<feature type="region of interest" description="Disordered" evidence="1">
    <location>
        <begin position="1"/>
        <end position="38"/>
    </location>
</feature>
<feature type="domain" description="Reverse transcriptase Ty1/copia-type" evidence="2">
    <location>
        <begin position="63"/>
        <end position="207"/>
    </location>
</feature>
<dbReference type="Proteomes" id="UP000215127">
    <property type="component" value="Chromosome 8"/>
</dbReference>
<gene>
    <name evidence="3" type="ORF">ZT3D7_G8144</name>
</gene>
<dbReference type="STRING" id="1276538.A0A1X7S0N6"/>
<dbReference type="EMBL" id="LT853699">
    <property type="protein sequence ID" value="SMQ52991.1"/>
    <property type="molecule type" value="Genomic_DNA"/>
</dbReference>
<dbReference type="InterPro" id="IPR043502">
    <property type="entry name" value="DNA/RNA_pol_sf"/>
</dbReference>
<evidence type="ECO:0000313" key="3">
    <source>
        <dbReference type="EMBL" id="SMQ52991.1"/>
    </source>
</evidence>
<evidence type="ECO:0000259" key="2">
    <source>
        <dbReference type="Pfam" id="PF07727"/>
    </source>
</evidence>
<name>A0A1X7S0N6_ZYMT9</name>
<feature type="compositionally biased region" description="Basic and acidic residues" evidence="1">
    <location>
        <begin position="1"/>
        <end position="12"/>
    </location>
</feature>
<organism evidence="3 4">
    <name type="scientific">Zymoseptoria tritici (strain ST99CH_3D7)</name>
    <dbReference type="NCBI Taxonomy" id="1276538"/>
    <lineage>
        <taxon>Eukaryota</taxon>
        <taxon>Fungi</taxon>
        <taxon>Dikarya</taxon>
        <taxon>Ascomycota</taxon>
        <taxon>Pezizomycotina</taxon>
        <taxon>Dothideomycetes</taxon>
        <taxon>Dothideomycetidae</taxon>
        <taxon>Mycosphaerellales</taxon>
        <taxon>Mycosphaerellaceae</taxon>
        <taxon>Zymoseptoria</taxon>
    </lineage>
</organism>
<protein>
    <recommendedName>
        <fullName evidence="2">Reverse transcriptase Ty1/copia-type domain-containing protein</fullName>
    </recommendedName>
</protein>
<dbReference type="InterPro" id="IPR013103">
    <property type="entry name" value="RVT_2"/>
</dbReference>
<proteinExistence type="predicted"/>
<dbReference type="Pfam" id="PF07727">
    <property type="entry name" value="RVT_2"/>
    <property type="match status" value="1"/>
</dbReference>